<protein>
    <submittedName>
        <fullName evidence="1">Uncharacterized protein</fullName>
    </submittedName>
</protein>
<gene>
    <name evidence="1" type="ORF">Sradi_0757100</name>
</gene>
<evidence type="ECO:0000313" key="1">
    <source>
        <dbReference type="EMBL" id="KAL0431311.1"/>
    </source>
</evidence>
<sequence length="148" mass="16203">MDCCDNPMAMGQVFCPKPRRVGPSNSNNTVLPLRFHIRNDVIAFDSKSGAEFLDFIICEDGFEEEPCATASSSPPSLIGSPPCRTSNPLVQDANFRVEKLTTTVSSPSDSDSVPSTHSRVKFENKQAALRVEGFDSQSSRVVPWYSTI</sequence>
<comment type="caution">
    <text evidence="1">The sequence shown here is derived from an EMBL/GenBank/DDBJ whole genome shotgun (WGS) entry which is preliminary data.</text>
</comment>
<accession>A0AAW2VSJ3</accession>
<dbReference type="EMBL" id="JACGWJ010000003">
    <property type="protein sequence ID" value="KAL0431311.1"/>
    <property type="molecule type" value="Genomic_DNA"/>
</dbReference>
<reference evidence="1" key="2">
    <citation type="journal article" date="2024" name="Plant">
        <title>Genomic evolution and insights into agronomic trait innovations of Sesamum species.</title>
        <authorList>
            <person name="Miao H."/>
            <person name="Wang L."/>
            <person name="Qu L."/>
            <person name="Liu H."/>
            <person name="Sun Y."/>
            <person name="Le M."/>
            <person name="Wang Q."/>
            <person name="Wei S."/>
            <person name="Zheng Y."/>
            <person name="Lin W."/>
            <person name="Duan Y."/>
            <person name="Cao H."/>
            <person name="Xiong S."/>
            <person name="Wang X."/>
            <person name="Wei L."/>
            <person name="Li C."/>
            <person name="Ma Q."/>
            <person name="Ju M."/>
            <person name="Zhao R."/>
            <person name="Li G."/>
            <person name="Mu C."/>
            <person name="Tian Q."/>
            <person name="Mei H."/>
            <person name="Zhang T."/>
            <person name="Gao T."/>
            <person name="Zhang H."/>
        </authorList>
    </citation>
    <scope>NUCLEOTIDE SEQUENCE</scope>
    <source>
        <strain evidence="1">G02</strain>
    </source>
</reference>
<dbReference type="AlphaFoldDB" id="A0AAW2VSJ3"/>
<proteinExistence type="predicted"/>
<organism evidence="1">
    <name type="scientific">Sesamum radiatum</name>
    <name type="common">Black benniseed</name>
    <dbReference type="NCBI Taxonomy" id="300843"/>
    <lineage>
        <taxon>Eukaryota</taxon>
        <taxon>Viridiplantae</taxon>
        <taxon>Streptophyta</taxon>
        <taxon>Embryophyta</taxon>
        <taxon>Tracheophyta</taxon>
        <taxon>Spermatophyta</taxon>
        <taxon>Magnoliopsida</taxon>
        <taxon>eudicotyledons</taxon>
        <taxon>Gunneridae</taxon>
        <taxon>Pentapetalae</taxon>
        <taxon>asterids</taxon>
        <taxon>lamiids</taxon>
        <taxon>Lamiales</taxon>
        <taxon>Pedaliaceae</taxon>
        <taxon>Sesamum</taxon>
    </lineage>
</organism>
<name>A0AAW2VSJ3_SESRA</name>
<dbReference type="PANTHER" id="PTHR33384">
    <property type="entry name" value="EXPRESSED PROTEIN"/>
    <property type="match status" value="1"/>
</dbReference>
<reference evidence="1" key="1">
    <citation type="submission" date="2020-06" db="EMBL/GenBank/DDBJ databases">
        <authorList>
            <person name="Li T."/>
            <person name="Hu X."/>
            <person name="Zhang T."/>
            <person name="Song X."/>
            <person name="Zhang H."/>
            <person name="Dai N."/>
            <person name="Sheng W."/>
            <person name="Hou X."/>
            <person name="Wei L."/>
        </authorList>
    </citation>
    <scope>NUCLEOTIDE SEQUENCE</scope>
    <source>
        <strain evidence="1">G02</strain>
        <tissue evidence="1">Leaf</tissue>
    </source>
</reference>
<dbReference type="PANTHER" id="PTHR33384:SF1">
    <property type="entry name" value="EXPRESSED PROTEIN"/>
    <property type="match status" value="1"/>
</dbReference>